<evidence type="ECO:0000313" key="1">
    <source>
        <dbReference type="EMBL" id="CAB4151184.1"/>
    </source>
</evidence>
<gene>
    <name evidence="1" type="ORF">UFOVP599_4</name>
</gene>
<protein>
    <submittedName>
        <fullName evidence="1">Uncharacterized protein</fullName>
    </submittedName>
</protein>
<organism evidence="1">
    <name type="scientific">uncultured Caudovirales phage</name>
    <dbReference type="NCBI Taxonomy" id="2100421"/>
    <lineage>
        <taxon>Viruses</taxon>
        <taxon>Duplodnaviria</taxon>
        <taxon>Heunggongvirae</taxon>
        <taxon>Uroviricota</taxon>
        <taxon>Caudoviricetes</taxon>
        <taxon>Peduoviridae</taxon>
        <taxon>Maltschvirus</taxon>
        <taxon>Maltschvirus maltsch</taxon>
    </lineage>
</organism>
<dbReference type="EMBL" id="LR796556">
    <property type="protein sequence ID" value="CAB4151184.1"/>
    <property type="molecule type" value="Genomic_DNA"/>
</dbReference>
<name>A0A6J5MW69_9CAUD</name>
<sequence length="77" mass="7480">MSNPGPASTQTPVYLFNGNAADGIALGVASGKIGFYGETPVVQAAAITTISDTATGTAIATAVNAIITALKNIGVTA</sequence>
<accession>A0A6J5MW69</accession>
<reference evidence="1" key="1">
    <citation type="submission" date="2020-04" db="EMBL/GenBank/DDBJ databases">
        <authorList>
            <person name="Chiriac C."/>
            <person name="Salcher M."/>
            <person name="Ghai R."/>
            <person name="Kavagutti S V."/>
        </authorList>
    </citation>
    <scope>NUCLEOTIDE SEQUENCE</scope>
</reference>
<proteinExistence type="predicted"/>